<feature type="region of interest" description="Disordered" evidence="1">
    <location>
        <begin position="1"/>
        <end position="33"/>
    </location>
</feature>
<name>A0ABQ0YLI9_9NOCA</name>
<evidence type="ECO:0000256" key="1">
    <source>
        <dbReference type="SAM" id="MobiDB-lite"/>
    </source>
</evidence>
<sequence length="89" mass="9545">MRSGAEGSLQDGHGLSDPRRRWRNGAQHPVAGSYGTFCRTRIPGWVNGPATTARCDREQIRDTASTPGSTSLVGPAATQHRLALTEPEC</sequence>
<dbReference type="EMBL" id="BLAH01000085">
    <property type="protein sequence ID" value="GES37436.1"/>
    <property type="molecule type" value="Genomic_DNA"/>
</dbReference>
<feature type="compositionally biased region" description="Polar residues" evidence="1">
    <location>
        <begin position="62"/>
        <end position="72"/>
    </location>
</feature>
<gene>
    <name evidence="2" type="ORF">RAJCM14343_2690</name>
</gene>
<proteinExistence type="predicted"/>
<protein>
    <submittedName>
        <fullName evidence="2">Uncharacterized protein</fullName>
    </submittedName>
</protein>
<feature type="region of interest" description="Disordered" evidence="1">
    <location>
        <begin position="56"/>
        <end position="89"/>
    </location>
</feature>
<evidence type="ECO:0000313" key="2">
    <source>
        <dbReference type="EMBL" id="GES37436.1"/>
    </source>
</evidence>
<evidence type="ECO:0000313" key="3">
    <source>
        <dbReference type="Proteomes" id="UP000325466"/>
    </source>
</evidence>
<comment type="caution">
    <text evidence="2">The sequence shown here is derived from an EMBL/GenBank/DDBJ whole genome shotgun (WGS) entry which is preliminary data.</text>
</comment>
<dbReference type="Proteomes" id="UP000325466">
    <property type="component" value="Unassembled WGS sequence"/>
</dbReference>
<organism evidence="2 3">
    <name type="scientific">Rhodococcus aetherivorans</name>
    <dbReference type="NCBI Taxonomy" id="191292"/>
    <lineage>
        <taxon>Bacteria</taxon>
        <taxon>Bacillati</taxon>
        <taxon>Actinomycetota</taxon>
        <taxon>Actinomycetes</taxon>
        <taxon>Mycobacteriales</taxon>
        <taxon>Nocardiaceae</taxon>
        <taxon>Rhodococcus</taxon>
    </lineage>
</organism>
<keyword evidence="3" id="KW-1185">Reference proteome</keyword>
<accession>A0ABQ0YLI9</accession>
<reference evidence="2 3" key="1">
    <citation type="journal article" date="2018" name="Biodegradation">
        <title>1,4-Dioxane degradation characteristics of Rhodococcus aetherivorans JCM 14343.</title>
        <authorList>
            <person name="Inoue D."/>
            <person name="Tsunoda T."/>
            <person name="Yamamoto N."/>
            <person name="Ike M."/>
            <person name="Sei K."/>
        </authorList>
    </citation>
    <scope>NUCLEOTIDE SEQUENCE [LARGE SCALE GENOMIC DNA]</scope>
    <source>
        <strain evidence="2 3">JCM 14343</strain>
    </source>
</reference>